<protein>
    <recommendedName>
        <fullName evidence="3">histone acetyltransferase</fullName>
        <ecNumber evidence="3">2.3.1.48</ecNumber>
    </recommendedName>
</protein>
<dbReference type="InterPro" id="IPR035898">
    <property type="entry name" value="TAZ_dom_sf"/>
</dbReference>
<feature type="compositionally biased region" description="Low complexity" evidence="13">
    <location>
        <begin position="554"/>
        <end position="565"/>
    </location>
</feature>
<keyword evidence="16" id="KW-1185">Reference proteome</keyword>
<sequence length="766" mass="87301">MTEGELTPAMLGLCHCCTENYSFNSQPLHCFGKKLKAKCFVTVGTTYYLYNEKYGVCETCFSKNESNQVITLYVDDNNNNSSDDDYDPDTAVDSGFAPTPPPHPQQERHHEISVRKEEFLKKINNELQPEPKVQCFRCQRFFHQICVLHLQTETEETDPFLCTLCKGIPSQPFTAVLLPHSDLSNFVETHVRRKLTTLTKTDSGPGAAAQNDVFIRVTCTIEKVAKVKPRTKAYFVKQGVLSAALDFPYKAKSLCAFQKIDGVDVLFFVMYVQEYDSDCPGPNTGRVYISYLDSVHFFQPKELRTMMYHEIILGYLEYVKTLGFHTAHIWACPPNKGEDYILHAHPPEQKMPCVTRLVGWYKKLLQKGVDDGILLAQQNLCDQVKEGGFKSSAKLPYFDGDFWPNWLEDMIEELDKKETERKKENKGQFQRKLKTKSKKGKANETPPPPPPDLEAKMKTAMKLFKNQFFVAHLRFDGVPEKIVDPNRMFSSKLMRADDEGRDALLALSKENNYEFSTLRRAKFSTQGILFHLTKEMGDSFLSQRRPGPPPPNLTPTSTSASPSRQPIMGVNILQTKLQKYFAEDYVKKLTHARLCKDDSCVRLDLKCFQAKKLLAHILNCSDQENCLQCQKHLTLCYYHSLTCRQGDKCQVPHCLTIKHNQNRLPTLQPSPPAPPDCEGFVGVSDFPISFPGEDSAFLEPDAVWKLYNLLNHSFKSNEEHQKAIDWLRERPTLVPVFRKLSSLENGNDVQDEAMEVGYPESVEGGE</sequence>
<dbReference type="InterPro" id="IPR000197">
    <property type="entry name" value="Znf_TAZ"/>
</dbReference>
<evidence type="ECO:0000256" key="2">
    <source>
        <dbReference type="ARBA" id="ARBA00004123"/>
    </source>
</evidence>
<evidence type="ECO:0000256" key="7">
    <source>
        <dbReference type="ARBA" id="ARBA00022833"/>
    </source>
</evidence>
<dbReference type="PROSITE" id="PS51727">
    <property type="entry name" value="CBP_P300_HAT"/>
    <property type="match status" value="1"/>
</dbReference>
<keyword evidence="9" id="KW-0805">Transcription regulation</keyword>
<evidence type="ECO:0000256" key="10">
    <source>
        <dbReference type="ARBA" id="ARBA00023163"/>
    </source>
</evidence>
<feature type="domain" description="CBP/p300-type HAT" evidence="14">
    <location>
        <begin position="172"/>
        <end position="537"/>
    </location>
</feature>
<keyword evidence="6" id="KW-0863">Zinc-finger</keyword>
<evidence type="ECO:0000256" key="5">
    <source>
        <dbReference type="ARBA" id="ARBA00022723"/>
    </source>
</evidence>
<dbReference type="PANTHER" id="PTHR13808:SF1">
    <property type="entry name" value="HISTONE ACETYLTRANSFERASE"/>
    <property type="match status" value="1"/>
</dbReference>
<dbReference type="Gene3D" id="3.30.40.10">
    <property type="entry name" value="Zinc/RING finger domain, C3HC4 (zinc finger)"/>
    <property type="match status" value="1"/>
</dbReference>
<name>A0ABP1Q061_9HEXA</name>
<keyword evidence="11" id="KW-0539">Nucleus</keyword>
<keyword evidence="4" id="KW-0808">Transferase</keyword>
<evidence type="ECO:0000256" key="4">
    <source>
        <dbReference type="ARBA" id="ARBA00022679"/>
    </source>
</evidence>
<dbReference type="Proteomes" id="UP001642540">
    <property type="component" value="Unassembled WGS sequence"/>
</dbReference>
<feature type="compositionally biased region" description="Basic residues" evidence="13">
    <location>
        <begin position="429"/>
        <end position="440"/>
    </location>
</feature>
<keyword evidence="7" id="KW-0862">Zinc</keyword>
<organism evidence="15 16">
    <name type="scientific">Orchesella dallaii</name>
    <dbReference type="NCBI Taxonomy" id="48710"/>
    <lineage>
        <taxon>Eukaryota</taxon>
        <taxon>Metazoa</taxon>
        <taxon>Ecdysozoa</taxon>
        <taxon>Arthropoda</taxon>
        <taxon>Hexapoda</taxon>
        <taxon>Collembola</taxon>
        <taxon>Entomobryomorpha</taxon>
        <taxon>Entomobryoidea</taxon>
        <taxon>Orchesellidae</taxon>
        <taxon>Orchesellinae</taxon>
        <taxon>Orchesella</taxon>
    </lineage>
</organism>
<dbReference type="Pfam" id="PF08214">
    <property type="entry name" value="HAT_KAT11"/>
    <property type="match status" value="1"/>
</dbReference>
<dbReference type="EC" id="2.3.1.48" evidence="3"/>
<evidence type="ECO:0000256" key="8">
    <source>
        <dbReference type="ARBA" id="ARBA00022853"/>
    </source>
</evidence>
<dbReference type="Gene3D" id="1.20.1020.10">
    <property type="entry name" value="TAZ domain"/>
    <property type="match status" value="1"/>
</dbReference>
<dbReference type="InterPro" id="IPR013178">
    <property type="entry name" value="Histone_AcTrfase_Rtt109/CBP"/>
</dbReference>
<dbReference type="InterPro" id="IPR011011">
    <property type="entry name" value="Znf_FYVE_PHD"/>
</dbReference>
<comment type="function">
    <text evidence="1">Acetyltransferase enzyme. Acetylates histones, giving a specific tag for transcriptional activation.</text>
</comment>
<dbReference type="InterPro" id="IPR031162">
    <property type="entry name" value="CBP_P300_HAT"/>
</dbReference>
<evidence type="ECO:0000256" key="13">
    <source>
        <dbReference type="SAM" id="MobiDB-lite"/>
    </source>
</evidence>
<evidence type="ECO:0000256" key="1">
    <source>
        <dbReference type="ARBA" id="ARBA00002581"/>
    </source>
</evidence>
<feature type="region of interest" description="Disordered" evidence="13">
    <location>
        <begin position="539"/>
        <end position="565"/>
    </location>
</feature>
<comment type="subcellular location">
    <subcellularLocation>
        <location evidence="2">Nucleus</location>
    </subcellularLocation>
</comment>
<dbReference type="PANTHER" id="PTHR13808">
    <property type="entry name" value="CBP/P300-RELATED"/>
    <property type="match status" value="1"/>
</dbReference>
<evidence type="ECO:0000313" key="16">
    <source>
        <dbReference type="Proteomes" id="UP001642540"/>
    </source>
</evidence>
<evidence type="ECO:0000259" key="14">
    <source>
        <dbReference type="PROSITE" id="PS51727"/>
    </source>
</evidence>
<dbReference type="SUPFAM" id="SSF57903">
    <property type="entry name" value="FYVE/PHD zinc finger"/>
    <property type="match status" value="1"/>
</dbReference>
<dbReference type="InterPro" id="IPR013083">
    <property type="entry name" value="Znf_RING/FYVE/PHD"/>
</dbReference>
<evidence type="ECO:0000313" key="15">
    <source>
        <dbReference type="EMBL" id="CAL8082562.1"/>
    </source>
</evidence>
<dbReference type="SMART" id="SM00551">
    <property type="entry name" value="ZnF_TAZ"/>
    <property type="match status" value="1"/>
</dbReference>
<accession>A0ABP1Q061</accession>
<keyword evidence="10" id="KW-0804">Transcription</keyword>
<reference evidence="15 16" key="1">
    <citation type="submission" date="2024-08" db="EMBL/GenBank/DDBJ databases">
        <authorList>
            <person name="Cucini C."/>
            <person name="Frati F."/>
        </authorList>
    </citation>
    <scope>NUCLEOTIDE SEQUENCE [LARGE SCALE GENOMIC DNA]</scope>
</reference>
<comment type="catalytic activity">
    <reaction evidence="12">
        <text>L-lysyl-[protein] + acetyl-CoA = N(6)-acetyl-L-lysyl-[protein] + CoA + H(+)</text>
        <dbReference type="Rhea" id="RHEA:45948"/>
        <dbReference type="Rhea" id="RHEA-COMP:9752"/>
        <dbReference type="Rhea" id="RHEA-COMP:10731"/>
        <dbReference type="ChEBI" id="CHEBI:15378"/>
        <dbReference type="ChEBI" id="CHEBI:29969"/>
        <dbReference type="ChEBI" id="CHEBI:57287"/>
        <dbReference type="ChEBI" id="CHEBI:57288"/>
        <dbReference type="ChEBI" id="CHEBI:61930"/>
        <dbReference type="EC" id="2.3.1.48"/>
    </reaction>
</comment>
<dbReference type="Gene3D" id="2.10.110.40">
    <property type="match status" value="1"/>
</dbReference>
<evidence type="ECO:0000256" key="12">
    <source>
        <dbReference type="ARBA" id="ARBA00048017"/>
    </source>
</evidence>
<evidence type="ECO:0000256" key="3">
    <source>
        <dbReference type="ARBA" id="ARBA00013184"/>
    </source>
</evidence>
<dbReference type="SUPFAM" id="SSF57933">
    <property type="entry name" value="TAZ domain"/>
    <property type="match status" value="1"/>
</dbReference>
<keyword evidence="5" id="KW-0479">Metal-binding</keyword>
<evidence type="ECO:0000256" key="9">
    <source>
        <dbReference type="ARBA" id="ARBA00023015"/>
    </source>
</evidence>
<proteinExistence type="predicted"/>
<keyword evidence="8" id="KW-0156">Chromatin regulator</keyword>
<gene>
    <name evidence="15" type="ORF">ODALV1_LOCUS5247</name>
</gene>
<dbReference type="SMART" id="SM01250">
    <property type="entry name" value="KAT11"/>
    <property type="match status" value="1"/>
</dbReference>
<evidence type="ECO:0000256" key="6">
    <source>
        <dbReference type="ARBA" id="ARBA00022771"/>
    </source>
</evidence>
<feature type="region of interest" description="Disordered" evidence="13">
    <location>
        <begin position="77"/>
        <end position="111"/>
    </location>
</feature>
<feature type="region of interest" description="Disordered" evidence="13">
    <location>
        <begin position="418"/>
        <end position="453"/>
    </location>
</feature>
<comment type="caution">
    <text evidence="15">The sequence shown here is derived from an EMBL/GenBank/DDBJ whole genome shotgun (WGS) entry which is preliminary data.</text>
</comment>
<evidence type="ECO:0000256" key="11">
    <source>
        <dbReference type="ARBA" id="ARBA00023242"/>
    </source>
</evidence>
<dbReference type="EMBL" id="CAXLJM020000015">
    <property type="protein sequence ID" value="CAL8082562.1"/>
    <property type="molecule type" value="Genomic_DNA"/>
</dbReference>
<dbReference type="InterPro" id="IPR038547">
    <property type="entry name" value="RING_CBP-p300_sf"/>
</dbReference>